<organism evidence="4 5">
    <name type="scientific">Candidatus Taylorbacteria bacterium RIFCSPLOWO2_02_FULL_46_40</name>
    <dbReference type="NCBI Taxonomy" id="1802329"/>
    <lineage>
        <taxon>Bacteria</taxon>
        <taxon>Candidatus Tayloriibacteriota</taxon>
    </lineage>
</organism>
<dbReference type="PANTHER" id="PTHR34106">
    <property type="entry name" value="GLYCOSIDASE"/>
    <property type="match status" value="1"/>
</dbReference>
<dbReference type="EMBL" id="MHSH01000017">
    <property type="protein sequence ID" value="OHA41839.1"/>
    <property type="molecule type" value="Genomic_DNA"/>
</dbReference>
<evidence type="ECO:0000256" key="2">
    <source>
        <dbReference type="ARBA" id="ARBA00022679"/>
    </source>
</evidence>
<keyword evidence="1" id="KW-0328">Glycosyltransferase</keyword>
<dbReference type="Gene3D" id="2.115.10.20">
    <property type="entry name" value="Glycosyl hydrolase domain, family 43"/>
    <property type="match status" value="2"/>
</dbReference>
<evidence type="ECO:0000256" key="1">
    <source>
        <dbReference type="ARBA" id="ARBA00022676"/>
    </source>
</evidence>
<dbReference type="InterPro" id="IPR023296">
    <property type="entry name" value="Glyco_hydro_beta-prop_sf"/>
</dbReference>
<accession>A0A1G2P289</accession>
<dbReference type="AlphaFoldDB" id="A0A1G2P289"/>
<dbReference type="SUPFAM" id="SSF75005">
    <property type="entry name" value="Arabinanase/levansucrase/invertase"/>
    <property type="match status" value="2"/>
</dbReference>
<dbReference type="Proteomes" id="UP000176429">
    <property type="component" value="Unassembled WGS sequence"/>
</dbReference>
<dbReference type="InterPro" id="IPR007184">
    <property type="entry name" value="Mannoside_phosphorylase"/>
</dbReference>
<dbReference type="Pfam" id="PF04041">
    <property type="entry name" value="Glyco_hydro_130"/>
    <property type="match status" value="2"/>
</dbReference>
<evidence type="ECO:0000313" key="5">
    <source>
        <dbReference type="Proteomes" id="UP000176429"/>
    </source>
</evidence>
<evidence type="ECO:0000313" key="4">
    <source>
        <dbReference type="EMBL" id="OHA41839.1"/>
    </source>
</evidence>
<name>A0A1G2P289_9BACT</name>
<comment type="similarity">
    <text evidence="3">Belongs to the glycosyl hydrolase 130 family.</text>
</comment>
<reference evidence="4 5" key="1">
    <citation type="journal article" date="2016" name="Nat. Commun.">
        <title>Thousands of microbial genomes shed light on interconnected biogeochemical processes in an aquifer system.</title>
        <authorList>
            <person name="Anantharaman K."/>
            <person name="Brown C.T."/>
            <person name="Hug L.A."/>
            <person name="Sharon I."/>
            <person name="Castelle C.J."/>
            <person name="Probst A.J."/>
            <person name="Thomas B.C."/>
            <person name="Singh A."/>
            <person name="Wilkins M.J."/>
            <person name="Karaoz U."/>
            <person name="Brodie E.L."/>
            <person name="Williams K.H."/>
            <person name="Hubbard S.S."/>
            <person name="Banfield J.F."/>
        </authorList>
    </citation>
    <scope>NUCLEOTIDE SEQUENCE [LARGE SCALE GENOMIC DNA]</scope>
</reference>
<dbReference type="PANTHER" id="PTHR34106:SF5">
    <property type="entry name" value="GLYCOSIDASE"/>
    <property type="match status" value="1"/>
</dbReference>
<dbReference type="CDD" id="cd18614">
    <property type="entry name" value="GH130"/>
    <property type="match status" value="1"/>
</dbReference>
<sequence length="629" mass="70532">MFSIQRSNENPILSPDSETAFEAAAVFNPCPIKYGGKTYILYRALSRPELMSGNRMRVSSIGIAESKDGIHLSERRQLIAPEEEWEKFGCEDPRVTKIGNTYYIFYTALSNYPFTADGIKAAVAVTKNFKKIEYRKLVTPFNAKAMALFPEKIGGKYAALLTVNTDKPPSSLCYAQFNQIEDMFSNDYWQKWYGDFQKCALSLRRNQDEQVELGAPPLKTKFGWLVIYSHISQYYDHGRAFGVEAILLDVKNPKVVLGKTKGAFMVPQEYYENVGLVPRTIFPTGALVEKDELRIYYGATDTFCCMVSTKLSGVLDTLLGEKQVVQRFGGNPIIDIRPDVPGESKGVFNPAAIEIKNDIHILYRAVGDNHVSTFFYARSKDGFSIEERSGEPVYAPRAEFEQRADIGSSGCEDPRLTLIDGKIYLLYTAYDGRVPRVAVSSISIKDFEKKRWLWSEPEVITPNNIPDKDACILPEKINGKYVIIHRVETSICMDTLSTLDFKNEKVNKCVEILTPRPGMWDGAKVGLAAPPVLTKSGWIMFYHGVSKTTHYRIGAALLDANDPSRVLARSCVPIFEPVEDYERIGIVNDVVFPCGIVNRKGILYIYYGAADKVTGVATASVKDILKTFE</sequence>
<gene>
    <name evidence="4" type="ORF">A3H68_01040</name>
</gene>
<dbReference type="CDD" id="cd18611">
    <property type="entry name" value="GH130"/>
    <property type="match status" value="1"/>
</dbReference>
<keyword evidence="2" id="KW-0808">Transferase</keyword>
<comment type="caution">
    <text evidence="4">The sequence shown here is derived from an EMBL/GenBank/DDBJ whole genome shotgun (WGS) entry which is preliminary data.</text>
</comment>
<evidence type="ECO:0000256" key="3">
    <source>
        <dbReference type="ARBA" id="ARBA00024356"/>
    </source>
</evidence>
<evidence type="ECO:0008006" key="6">
    <source>
        <dbReference type="Google" id="ProtNLM"/>
    </source>
</evidence>
<dbReference type="GO" id="GO:0016757">
    <property type="term" value="F:glycosyltransferase activity"/>
    <property type="evidence" value="ECO:0007669"/>
    <property type="project" value="UniProtKB-KW"/>
</dbReference>
<protein>
    <recommendedName>
        <fullName evidence="6">Glycosidase</fullName>
    </recommendedName>
</protein>
<proteinExistence type="inferred from homology"/>